<sequence length="565" mass="60829">MQQLTARLPLTNRKQHKPFGYSLLSGLVLALGGAILSFSAYAENPAHTQNLMPSASVSKNAHSEQPVGTITLALGRAIIEKPDGERLKASTGDNLYPGDSLTTYSSGYLHLRFVDNALLSMRPESTLSIDTYNYDPNSPELSAVRFNLKEGMARSVSGSAAKHDHQKFRLNTPIAAIGVRGTDFTVLANQDTVRTFVSEGAIVVSPFSSECQTLSLGPCAKDGVELKGNSNLLVELNSVSVRPQLLQLGLETPATSNLLMNDAVIAQLSPLPLQNSSVSSATRLAASESENEDNTLVDTDLSEALPESDSSSTEEPQYLADSEQDDIDGVSNGQSQEDTLLVASQNTSVGSINTLPPNNESVSNQFNDDEIGTDIIPKAPDGITVPDGVLWSYQSPVAPQRFNAPDFIYTDTQVVAGIESGTIDKHMVFSNERFALYRPDELYDTINPIRPNPGSVGFQLQQGAAFYYAKGQQFDLNFDSGKLLIDFEKGKFSTALQMSHEETGQVSFSTSGDISANGLFSSQQPDHSLSGAVSLDTEEAGYYFEQSVPHLDSTIDGITTWQSSD</sequence>
<dbReference type="Proteomes" id="UP000190064">
    <property type="component" value="Unassembled WGS sequence"/>
</dbReference>
<feature type="domain" description="FecR protein" evidence="3">
    <location>
        <begin position="100"/>
        <end position="202"/>
    </location>
</feature>
<dbReference type="EMBL" id="MTSD02000003">
    <property type="protein sequence ID" value="OOV86969.1"/>
    <property type="molecule type" value="Genomic_DNA"/>
</dbReference>
<feature type="transmembrane region" description="Helical" evidence="2">
    <location>
        <begin position="21"/>
        <end position="42"/>
    </location>
</feature>
<organism evidence="4 5">
    <name type="scientific">Oceanospirillum linum</name>
    <dbReference type="NCBI Taxonomy" id="966"/>
    <lineage>
        <taxon>Bacteria</taxon>
        <taxon>Pseudomonadati</taxon>
        <taxon>Pseudomonadota</taxon>
        <taxon>Gammaproteobacteria</taxon>
        <taxon>Oceanospirillales</taxon>
        <taxon>Oceanospirillaceae</taxon>
        <taxon>Oceanospirillum</taxon>
    </lineage>
</organism>
<keyword evidence="2" id="KW-1133">Transmembrane helix</keyword>
<reference evidence="4" key="1">
    <citation type="submission" date="2017-02" db="EMBL/GenBank/DDBJ databases">
        <title>Draft Genome Sequence of the Salt Water Bacterium Oceanospirillum linum ATCC 11336.</title>
        <authorList>
            <person name="Trachtenberg A.M."/>
            <person name="Carney J.G."/>
            <person name="Linnane J.D."/>
            <person name="Rheaume B.A."/>
            <person name="Pitts N.L."/>
            <person name="Mykles D.L."/>
            <person name="Maclea K.S."/>
        </authorList>
    </citation>
    <scope>NUCLEOTIDE SEQUENCE [LARGE SCALE GENOMIC DNA]</scope>
    <source>
        <strain evidence="4">ATCC 11336</strain>
    </source>
</reference>
<dbReference type="RefSeq" id="WP_078319322.1">
    <property type="nucleotide sequence ID" value="NZ_FXTS01000003.1"/>
</dbReference>
<evidence type="ECO:0000259" key="3">
    <source>
        <dbReference type="Pfam" id="PF04773"/>
    </source>
</evidence>
<gene>
    <name evidence="4" type="ORF">BTA35_0208065</name>
</gene>
<keyword evidence="2" id="KW-0472">Membrane</keyword>
<comment type="caution">
    <text evidence="4">The sequence shown here is derived from an EMBL/GenBank/DDBJ whole genome shotgun (WGS) entry which is preliminary data.</text>
</comment>
<dbReference type="Pfam" id="PF04773">
    <property type="entry name" value="FecR"/>
    <property type="match status" value="1"/>
</dbReference>
<keyword evidence="2" id="KW-0812">Transmembrane</keyword>
<evidence type="ECO:0000256" key="1">
    <source>
        <dbReference type="SAM" id="MobiDB-lite"/>
    </source>
</evidence>
<dbReference type="Gene3D" id="2.60.120.1440">
    <property type="match status" value="1"/>
</dbReference>
<accession>A0A1T1HAT6</accession>
<dbReference type="PANTHER" id="PTHR38731">
    <property type="entry name" value="LIPL45-RELATED LIPOPROTEIN-RELATED"/>
    <property type="match status" value="1"/>
</dbReference>
<evidence type="ECO:0000313" key="4">
    <source>
        <dbReference type="EMBL" id="OOV86969.1"/>
    </source>
</evidence>
<evidence type="ECO:0000256" key="2">
    <source>
        <dbReference type="SAM" id="Phobius"/>
    </source>
</evidence>
<evidence type="ECO:0000313" key="5">
    <source>
        <dbReference type="Proteomes" id="UP000190064"/>
    </source>
</evidence>
<dbReference type="InterPro" id="IPR006860">
    <property type="entry name" value="FecR"/>
</dbReference>
<name>A0A1T1HAT6_OCELI</name>
<protein>
    <recommendedName>
        <fullName evidence="3">FecR protein domain-containing protein</fullName>
    </recommendedName>
</protein>
<feature type="region of interest" description="Disordered" evidence="1">
    <location>
        <begin position="282"/>
        <end position="333"/>
    </location>
</feature>
<proteinExistence type="predicted"/>
<dbReference type="STRING" id="966.BTA35_0208065"/>
<dbReference type="AlphaFoldDB" id="A0A1T1HAT6"/>
<keyword evidence="5" id="KW-1185">Reference proteome</keyword>